<evidence type="ECO:0000313" key="3">
    <source>
        <dbReference type="EMBL" id="WWD15579.1"/>
    </source>
</evidence>
<proteinExistence type="predicted"/>
<name>A0AAJ8LET7_9TREE</name>
<keyword evidence="4" id="KW-1185">Reference proteome</keyword>
<feature type="compositionally biased region" description="Low complexity" evidence="1">
    <location>
        <begin position="202"/>
        <end position="216"/>
    </location>
</feature>
<feature type="region of interest" description="Disordered" evidence="1">
    <location>
        <begin position="135"/>
        <end position="154"/>
    </location>
</feature>
<evidence type="ECO:0000256" key="1">
    <source>
        <dbReference type="SAM" id="MobiDB-lite"/>
    </source>
</evidence>
<dbReference type="Proteomes" id="UP000322225">
    <property type="component" value="Chromosome 1"/>
</dbReference>
<keyword evidence="2" id="KW-0812">Transmembrane</keyword>
<reference evidence="3" key="1">
    <citation type="submission" date="2017-08" db="EMBL/GenBank/DDBJ databases">
        <authorList>
            <person name="Cuomo C."/>
            <person name="Billmyre B."/>
            <person name="Heitman J."/>
        </authorList>
    </citation>
    <scope>NUCLEOTIDE SEQUENCE</scope>
    <source>
        <strain evidence="3">CBS 12478</strain>
    </source>
</reference>
<reference evidence="3" key="2">
    <citation type="submission" date="2024-01" db="EMBL/GenBank/DDBJ databases">
        <title>Comparative genomics of Cryptococcus and Kwoniella reveals pathogenesis evolution and contrasting modes of karyotype evolution via chromosome fusion or intercentromeric recombination.</title>
        <authorList>
            <person name="Coelho M.A."/>
            <person name="David-Palma M."/>
            <person name="Shea T."/>
            <person name="Bowers K."/>
            <person name="McGinley-Smith S."/>
            <person name="Mohammad A.W."/>
            <person name="Gnirke A."/>
            <person name="Yurkov A.M."/>
            <person name="Nowrousian M."/>
            <person name="Sun S."/>
            <person name="Cuomo C.A."/>
            <person name="Heitman J."/>
        </authorList>
    </citation>
    <scope>NUCLEOTIDE SEQUENCE</scope>
    <source>
        <strain evidence="3">CBS 12478</strain>
    </source>
</reference>
<protein>
    <submittedName>
        <fullName evidence="3">Uncharacterized protein</fullName>
    </submittedName>
</protein>
<sequence length="427" mass="48739">MAGIEVASFIFSSISLLVTLYGWYLSVRKDFDMYTYMTSDQREACQRLISNRRDDAGSPRIEKATSYYPSDLVDVEMHYNWLLRTLRYITVHRPQLNFVGFQLEITKNLSQASPSSVLYLWALLNPVLHFMSRMSPRNEEQPPRKEKTDEESGVATNQVADNAIHNLNQRLPLSASNVDPPSRLSDVLTTPPPVENGALELSSDSGQSQQQPGISQHDATASAQTSSLPVPQLPSIAPLYRSQFLETLQLRRSRIPNTPIHGTTAYDLEIMLDTNKPPRKSIRLDSPELRFDGGRCLFLASAKQYWDLLTTVYTMWDRPQSSGPLRALSPWGTTTFYKVNFETYAHYEPTPYLDNITGPCRHLRDHDDVWAFMNEASFYGDCKMVHMQEETARRIYKYAKDVVVKNDLRSADEIESIGDVRDAWTYS</sequence>
<evidence type="ECO:0000256" key="2">
    <source>
        <dbReference type="SAM" id="Phobius"/>
    </source>
</evidence>
<feature type="compositionally biased region" description="Basic and acidic residues" evidence="1">
    <location>
        <begin position="136"/>
        <end position="150"/>
    </location>
</feature>
<dbReference type="RefSeq" id="XP_031858646.2">
    <property type="nucleotide sequence ID" value="XM_032007149.2"/>
</dbReference>
<feature type="transmembrane region" description="Helical" evidence="2">
    <location>
        <begin position="6"/>
        <end position="27"/>
    </location>
</feature>
<dbReference type="EMBL" id="CP144051">
    <property type="protein sequence ID" value="WWD15579.1"/>
    <property type="molecule type" value="Genomic_DNA"/>
</dbReference>
<feature type="region of interest" description="Disordered" evidence="1">
    <location>
        <begin position="172"/>
        <end position="232"/>
    </location>
</feature>
<feature type="compositionally biased region" description="Polar residues" evidence="1">
    <location>
        <begin position="217"/>
        <end position="229"/>
    </location>
</feature>
<organism evidence="3 4">
    <name type="scientific">Kwoniella shandongensis</name>
    <dbReference type="NCBI Taxonomy" id="1734106"/>
    <lineage>
        <taxon>Eukaryota</taxon>
        <taxon>Fungi</taxon>
        <taxon>Dikarya</taxon>
        <taxon>Basidiomycota</taxon>
        <taxon>Agaricomycotina</taxon>
        <taxon>Tremellomycetes</taxon>
        <taxon>Tremellales</taxon>
        <taxon>Cryptococcaceae</taxon>
        <taxon>Kwoniella</taxon>
    </lineage>
</organism>
<accession>A0AAJ8LET7</accession>
<keyword evidence="2" id="KW-0472">Membrane</keyword>
<dbReference type="KEGG" id="ksn:43591317"/>
<keyword evidence="2" id="KW-1133">Transmembrane helix</keyword>
<evidence type="ECO:0000313" key="4">
    <source>
        <dbReference type="Proteomes" id="UP000322225"/>
    </source>
</evidence>
<gene>
    <name evidence="3" type="ORF">CI109_100001</name>
</gene>
<dbReference type="GeneID" id="43591317"/>
<dbReference type="AlphaFoldDB" id="A0AAJ8LET7"/>